<dbReference type="Proteomes" id="UP000323567">
    <property type="component" value="Unassembled WGS sequence"/>
</dbReference>
<gene>
    <name evidence="2" type="ORF">F2Y13_12600</name>
</gene>
<evidence type="ECO:0000259" key="1">
    <source>
        <dbReference type="Pfam" id="PF16409"/>
    </source>
</evidence>
<evidence type="ECO:0000313" key="2">
    <source>
        <dbReference type="EMBL" id="KAA2366986.1"/>
    </source>
</evidence>
<accession>A0A5B3G0M4</accession>
<dbReference type="Pfam" id="PF16409">
    <property type="entry name" value="DUF5017"/>
    <property type="match status" value="1"/>
</dbReference>
<feature type="domain" description="DUF5017" evidence="1">
    <location>
        <begin position="31"/>
        <end position="169"/>
    </location>
</feature>
<sequence>MVKRLIAEHTMNTKRITYLAATLALATAAASCEHEEIYEPLEFSVRLAPTNTYRTGDPVVFNFSGNADFITVWTGDTGHEYKHRNRTKVDIADIESCELEIEISQQYGTLNNLVLFAGNKFAGLNGSDAATDRPVVEAIAANDCADWTKLEFTPNNANKFETRTYDITRFADRFSWGMHLFYPDPKTTMRTYRINPKITVKFKGHDTQVYNYPDMEFVPFSLASQHADNPYIHNVSGNGNLKFQGWPGANNTANIVFQGFSAGAFPEIDQWAFMQPVALNTISPDTGLNIKGVTDDLPSYSYTYTEPGTYTVTFIVAGGNYQGQSAPAPYEVTFTVIDPIE</sequence>
<dbReference type="PROSITE" id="PS51257">
    <property type="entry name" value="PROKAR_LIPOPROTEIN"/>
    <property type="match status" value="1"/>
</dbReference>
<organism evidence="2 3">
    <name type="scientific">Alistipes shahii</name>
    <dbReference type="NCBI Taxonomy" id="328814"/>
    <lineage>
        <taxon>Bacteria</taxon>
        <taxon>Pseudomonadati</taxon>
        <taxon>Bacteroidota</taxon>
        <taxon>Bacteroidia</taxon>
        <taxon>Bacteroidales</taxon>
        <taxon>Rikenellaceae</taxon>
        <taxon>Alistipes</taxon>
    </lineage>
</organism>
<proteinExistence type="predicted"/>
<evidence type="ECO:0000313" key="3">
    <source>
        <dbReference type="Proteomes" id="UP000323567"/>
    </source>
</evidence>
<dbReference type="AlphaFoldDB" id="A0A5B3G0M4"/>
<reference evidence="2 3" key="1">
    <citation type="journal article" date="2019" name="Nat. Med.">
        <title>A library of human gut bacterial isolates paired with longitudinal multiomics data enables mechanistic microbiome research.</title>
        <authorList>
            <person name="Poyet M."/>
            <person name="Groussin M."/>
            <person name="Gibbons S.M."/>
            <person name="Avila-Pacheco J."/>
            <person name="Jiang X."/>
            <person name="Kearney S.M."/>
            <person name="Perrotta A.R."/>
            <person name="Berdy B."/>
            <person name="Zhao S."/>
            <person name="Lieberman T.D."/>
            <person name="Swanson P.K."/>
            <person name="Smith M."/>
            <person name="Roesemann S."/>
            <person name="Alexander J.E."/>
            <person name="Rich S.A."/>
            <person name="Livny J."/>
            <person name="Vlamakis H."/>
            <person name="Clish C."/>
            <person name="Bullock K."/>
            <person name="Deik A."/>
            <person name="Scott J."/>
            <person name="Pierce K.A."/>
            <person name="Xavier R.J."/>
            <person name="Alm E.J."/>
        </authorList>
    </citation>
    <scope>NUCLEOTIDE SEQUENCE [LARGE SCALE GENOMIC DNA]</scope>
    <source>
        <strain evidence="2 3">BIOML-A2</strain>
    </source>
</reference>
<comment type="caution">
    <text evidence="2">The sequence shown here is derived from an EMBL/GenBank/DDBJ whole genome shotgun (WGS) entry which is preliminary data.</text>
</comment>
<protein>
    <submittedName>
        <fullName evidence="2">DUF5017 domain-containing protein</fullName>
    </submittedName>
</protein>
<dbReference type="InterPro" id="IPR032185">
    <property type="entry name" value="DUF5017"/>
</dbReference>
<name>A0A5B3G0M4_9BACT</name>
<dbReference type="EMBL" id="VVXK01000022">
    <property type="protein sequence ID" value="KAA2366986.1"/>
    <property type="molecule type" value="Genomic_DNA"/>
</dbReference>